<dbReference type="FunFam" id="4.10.320.30:FF:000001">
    <property type="entry name" value="Myelin transcription factor 1-like, a"/>
    <property type="match status" value="5"/>
</dbReference>
<protein>
    <submittedName>
        <fullName evidence="13">Uncharacterized protein LOC113504627 isoform X4</fullName>
    </submittedName>
</protein>
<dbReference type="Proteomes" id="UP000322000">
    <property type="component" value="Chromosome 22"/>
</dbReference>
<keyword evidence="4" id="KW-0677">Repeat</keyword>
<accession>A0A7E5WRQ1</accession>
<feature type="compositionally biased region" description="Polar residues" evidence="11">
    <location>
        <begin position="771"/>
        <end position="788"/>
    </location>
</feature>
<feature type="compositionally biased region" description="Polar residues" evidence="11">
    <location>
        <begin position="937"/>
        <end position="946"/>
    </location>
</feature>
<dbReference type="InterPro" id="IPR002515">
    <property type="entry name" value="Znf_C2H2C"/>
</dbReference>
<sequence length="1247" mass="135773">MSRKSRQGYSIRHLLQLPNAPRSPPSVPHPPAPCIKASLRHRIPSPSDQDARDYNGDDDANKNEFEVQITHKLFRPSTSKPTAPLTAQASLSQINKRRLEFGVDVETFRNNERRLERISSEGSMDEEELHGKRRRRLLDDERREEPDIRRRPVPMHRPQPMRQPEVDDETLIRETQAALRSLSGNWGAREQPTHCTEENEDANGFENLFDDKRSEKLPSSPSQSSDVSHKSFTMRLHNEHLNGITDHDDKRNLITIEIEKCDDYDRHSRNSNHYEAPNFDELVDSSSNELEIDMSDRCDDRYDEDIKPKRKGEMVSVNKQSLYNAYKAATAALPYSTQSAFKPPAEVKHRLHNTSLPSEPFGGYSNDHDKREHKGSKQYTVLQPAGAGSRAATVLQEARTVPSAQPARDSRPLNALSPPSREGNKCPTPGCNGQGHVTGLYTHHRSLSGCPRKDKVTPEILALHETILKCPTPGCNGRGHVSSNRSTHRSLSGCPTAAARKAAARSQRARPSGTHLPSVSHPIQSSIVSQESIASSSGSVSREREASPRSPAVKREAELLVPKREAAEPERDSPAMETRHAGYGAPPDQRSPYERPPDDHVRSYSQMNEARYGYESRCYEGAPAFERYDPAQCPQRPYGWEEERYHDPHLPTPMKTDQSEQETSSGPIYPRPMYHYEAGSGVGGVGAVAAMGPGVPPGFSAINLSVKIAAAQAQRPRSPTPRDPRDPRPAIDLSTSSGSPQGPYASPVYTSAGGGSGGGARGSPQPGASPQLTASPQVPSPQGQTLDLSVSRLPHSRGFPGGVSYSRESTPDSGGSHPYLEAYHRDTAGYGGVSPHPVAGYGLAQPDYAAAAAAAGYGGYQYQCGAYPPPPAYPPHAPPYSPPCYMPPPHAPHDKPKDSSLFMCSLSGCPRADRSQLQPHSQELKCPTPGCDGSGHVTGNYSSHRSLSGCPRANKPKSKPRDGQDSEPLRCPIPGCDGSGHATGKFLSHRSASGCPIANRNKMRVLESGGTVEQHKAAVAAAASAIKFDGVNCPTPGCDGSGHINGSFLTHRSLSGCPVAGAATPTPQPKKPKYPDDITPLYPKPYSGMEMNMQTGNSEDLMTLEQEITELQRENARVESQMMRLKSDINAMETHLSHGDRENQTLIQRNNNLNEYYESLRNNVITLLEHVRIPGGGTVPVTAAGGPAGAPPPPGPGEKPAHDNFDSYLTKLQTLCSPDGYCPDENRPIYETVKNALQDFTVLPTPI</sequence>
<feature type="region of interest" description="Disordered" evidence="11">
    <location>
        <begin position="17"/>
        <end position="61"/>
    </location>
</feature>
<feature type="compositionally biased region" description="Basic and acidic residues" evidence="11">
    <location>
        <begin position="959"/>
        <end position="968"/>
    </location>
</feature>
<comment type="subcellular location">
    <subcellularLocation>
        <location evidence="1">Nucleus</location>
    </subcellularLocation>
</comment>
<evidence type="ECO:0000256" key="1">
    <source>
        <dbReference type="ARBA" id="ARBA00004123"/>
    </source>
</evidence>
<feature type="compositionally biased region" description="Low complexity" evidence="11">
    <location>
        <begin position="524"/>
        <end position="540"/>
    </location>
</feature>
<evidence type="ECO:0000313" key="12">
    <source>
        <dbReference type="Proteomes" id="UP000322000"/>
    </source>
</evidence>
<evidence type="ECO:0000256" key="4">
    <source>
        <dbReference type="ARBA" id="ARBA00022737"/>
    </source>
</evidence>
<dbReference type="InParanoid" id="A0A7E5WRQ1"/>
<keyword evidence="9" id="KW-0539">Nucleus</keyword>
<evidence type="ECO:0000256" key="5">
    <source>
        <dbReference type="ARBA" id="ARBA00022771"/>
    </source>
</evidence>
<reference evidence="13" key="1">
    <citation type="submission" date="2025-08" db="UniProtKB">
        <authorList>
            <consortium name="RefSeq"/>
        </authorList>
    </citation>
    <scope>IDENTIFICATION</scope>
</reference>
<feature type="compositionally biased region" description="Basic and acidic residues" evidence="11">
    <location>
        <begin position="137"/>
        <end position="150"/>
    </location>
</feature>
<dbReference type="GO" id="GO:0000978">
    <property type="term" value="F:RNA polymerase II cis-regulatory region sequence-specific DNA binding"/>
    <property type="evidence" value="ECO:0007669"/>
    <property type="project" value="TreeGrafter"/>
</dbReference>
<keyword evidence="5" id="KW-0863">Zinc-finger</keyword>
<dbReference type="PANTHER" id="PTHR10816">
    <property type="entry name" value="MYELIN TRANSCRIPTION FACTOR 1-RELATED"/>
    <property type="match status" value="1"/>
</dbReference>
<feature type="region of interest" description="Disordered" evidence="11">
    <location>
        <begin position="710"/>
        <end position="818"/>
    </location>
</feature>
<feature type="compositionally biased region" description="Basic and acidic residues" evidence="11">
    <location>
        <begin position="541"/>
        <end position="580"/>
    </location>
</feature>
<keyword evidence="10" id="KW-0175">Coiled coil</keyword>
<dbReference type="GO" id="GO:0007399">
    <property type="term" value="P:nervous system development"/>
    <property type="evidence" value="ECO:0007669"/>
    <property type="project" value="UniProtKB-KW"/>
</dbReference>
<keyword evidence="3" id="KW-0479">Metal-binding</keyword>
<dbReference type="GO" id="GO:0008270">
    <property type="term" value="F:zinc ion binding"/>
    <property type="evidence" value="ECO:0007669"/>
    <property type="project" value="UniProtKB-KW"/>
</dbReference>
<evidence type="ECO:0000256" key="7">
    <source>
        <dbReference type="ARBA" id="ARBA00023015"/>
    </source>
</evidence>
<dbReference type="PANTHER" id="PTHR10816:SF15">
    <property type="entry name" value="MYELIN TRANSCRIPTION FACTOR 1-LIKE PROTEIN"/>
    <property type="match status" value="1"/>
</dbReference>
<dbReference type="OrthoDB" id="10069059at2759"/>
<proteinExistence type="inferred from homology"/>
<evidence type="ECO:0000256" key="6">
    <source>
        <dbReference type="ARBA" id="ARBA00022833"/>
    </source>
</evidence>
<feature type="region of interest" description="Disordered" evidence="11">
    <location>
        <begin position="645"/>
        <end position="670"/>
    </location>
</feature>
<evidence type="ECO:0000313" key="13">
    <source>
        <dbReference type="RefSeq" id="XP_026742836.1"/>
    </source>
</evidence>
<feature type="region of interest" description="Disordered" evidence="11">
    <location>
        <begin position="476"/>
        <end position="602"/>
    </location>
</feature>
<dbReference type="GO" id="GO:0000981">
    <property type="term" value="F:DNA-binding transcription factor activity, RNA polymerase II-specific"/>
    <property type="evidence" value="ECO:0007669"/>
    <property type="project" value="TreeGrafter"/>
</dbReference>
<feature type="compositionally biased region" description="Low complexity" evidence="11">
    <location>
        <begin position="497"/>
        <end position="510"/>
    </location>
</feature>
<name>A0A7E5WRQ1_TRINI</name>
<dbReference type="SUPFAM" id="SSF103637">
    <property type="entry name" value="CCHHC domain"/>
    <property type="match status" value="5"/>
</dbReference>
<evidence type="ECO:0000256" key="11">
    <source>
        <dbReference type="SAM" id="MobiDB-lite"/>
    </source>
</evidence>
<dbReference type="InterPro" id="IPR036060">
    <property type="entry name" value="Znf_C2H2C_sf"/>
</dbReference>
<feature type="compositionally biased region" description="Pro residues" evidence="11">
    <location>
        <begin position="21"/>
        <end position="33"/>
    </location>
</feature>
<dbReference type="AlphaFoldDB" id="A0A7E5WRQ1"/>
<organism evidence="12 13">
    <name type="scientific">Trichoplusia ni</name>
    <name type="common">Cabbage looper</name>
    <dbReference type="NCBI Taxonomy" id="7111"/>
    <lineage>
        <taxon>Eukaryota</taxon>
        <taxon>Metazoa</taxon>
        <taxon>Ecdysozoa</taxon>
        <taxon>Arthropoda</taxon>
        <taxon>Hexapoda</taxon>
        <taxon>Insecta</taxon>
        <taxon>Pterygota</taxon>
        <taxon>Neoptera</taxon>
        <taxon>Endopterygota</taxon>
        <taxon>Lepidoptera</taxon>
        <taxon>Glossata</taxon>
        <taxon>Ditrysia</taxon>
        <taxon>Noctuoidea</taxon>
        <taxon>Noctuidae</taxon>
        <taxon>Plusiinae</taxon>
        <taxon>Trichoplusia</taxon>
    </lineage>
</organism>
<dbReference type="PROSITE" id="PS51802">
    <property type="entry name" value="ZF_CCHHC"/>
    <property type="match status" value="5"/>
</dbReference>
<evidence type="ECO:0000256" key="9">
    <source>
        <dbReference type="ARBA" id="ARBA00023242"/>
    </source>
</evidence>
<feature type="compositionally biased region" description="Basic and acidic residues" evidence="11">
    <location>
        <begin position="591"/>
        <end position="602"/>
    </location>
</feature>
<dbReference type="GeneID" id="113504627"/>
<evidence type="ECO:0000256" key="2">
    <source>
        <dbReference type="ARBA" id="ARBA00010194"/>
    </source>
</evidence>
<dbReference type="Pfam" id="PF01530">
    <property type="entry name" value="zf-C2HC"/>
    <property type="match status" value="5"/>
</dbReference>
<feature type="region of interest" description="Disordered" evidence="11">
    <location>
        <begin position="937"/>
        <end position="972"/>
    </location>
</feature>
<comment type="similarity">
    <text evidence="2">Belongs to the MYT1 family.</text>
</comment>
<evidence type="ECO:0000256" key="10">
    <source>
        <dbReference type="SAM" id="Coils"/>
    </source>
</evidence>
<dbReference type="RefSeq" id="XP_026742836.1">
    <property type="nucleotide sequence ID" value="XM_026887035.1"/>
</dbReference>
<gene>
    <name evidence="13" type="primary">LOC113504627</name>
</gene>
<evidence type="ECO:0000256" key="3">
    <source>
        <dbReference type="ARBA" id="ARBA00022723"/>
    </source>
</evidence>
<feature type="compositionally biased region" description="Basic and acidic residues" evidence="11">
    <location>
        <begin position="720"/>
        <end position="729"/>
    </location>
</feature>
<dbReference type="FunCoup" id="A0A7E5WRQ1">
    <property type="interactions" value="40"/>
</dbReference>
<feature type="region of interest" description="Disordered" evidence="11">
    <location>
        <begin position="1183"/>
        <end position="1202"/>
    </location>
</feature>
<keyword evidence="8" id="KW-0804">Transcription</keyword>
<feature type="coiled-coil region" evidence="10">
    <location>
        <begin position="1101"/>
        <end position="1163"/>
    </location>
</feature>
<keyword evidence="12" id="KW-1185">Reference proteome</keyword>
<feature type="region of interest" description="Disordered" evidence="11">
    <location>
        <begin position="353"/>
        <end position="376"/>
    </location>
</feature>
<dbReference type="GO" id="GO:0005634">
    <property type="term" value="C:nucleus"/>
    <property type="evidence" value="ECO:0007669"/>
    <property type="project" value="UniProtKB-SubCell"/>
</dbReference>
<feature type="compositionally biased region" description="Gly residues" evidence="11">
    <location>
        <begin position="752"/>
        <end position="761"/>
    </location>
</feature>
<keyword evidence="6" id="KW-0862">Zinc</keyword>
<feature type="compositionally biased region" description="Basic and acidic residues" evidence="11">
    <location>
        <begin position="49"/>
        <end position="61"/>
    </location>
</feature>
<evidence type="ECO:0000256" key="8">
    <source>
        <dbReference type="ARBA" id="ARBA00023163"/>
    </source>
</evidence>
<feature type="region of interest" description="Disordered" evidence="11">
    <location>
        <begin position="116"/>
        <end position="166"/>
    </location>
</feature>
<feature type="region of interest" description="Disordered" evidence="11">
    <location>
        <begin position="397"/>
        <end position="425"/>
    </location>
</feature>
<dbReference type="Gene3D" id="4.10.320.30">
    <property type="match status" value="5"/>
</dbReference>
<keyword evidence="7" id="KW-0805">Transcription regulation</keyword>